<feature type="compositionally biased region" description="Polar residues" evidence="1">
    <location>
        <begin position="36"/>
        <end position="47"/>
    </location>
</feature>
<organism evidence="2 3">
    <name type="scientific">Dothistroma septosporum (strain NZE10 / CBS 128990)</name>
    <name type="common">Red band needle blight fungus</name>
    <name type="synonym">Mycosphaerella pini</name>
    <dbReference type="NCBI Taxonomy" id="675120"/>
    <lineage>
        <taxon>Eukaryota</taxon>
        <taxon>Fungi</taxon>
        <taxon>Dikarya</taxon>
        <taxon>Ascomycota</taxon>
        <taxon>Pezizomycotina</taxon>
        <taxon>Dothideomycetes</taxon>
        <taxon>Dothideomycetidae</taxon>
        <taxon>Mycosphaerellales</taxon>
        <taxon>Mycosphaerellaceae</taxon>
        <taxon>Dothistroma</taxon>
    </lineage>
</organism>
<accession>N1PR20</accession>
<feature type="region of interest" description="Disordered" evidence="1">
    <location>
        <begin position="1"/>
        <end position="71"/>
    </location>
</feature>
<evidence type="ECO:0000313" key="3">
    <source>
        <dbReference type="Proteomes" id="UP000016933"/>
    </source>
</evidence>
<dbReference type="OrthoDB" id="2872121at2759"/>
<evidence type="ECO:0000256" key="1">
    <source>
        <dbReference type="SAM" id="MobiDB-lite"/>
    </source>
</evidence>
<reference evidence="2 3" key="2">
    <citation type="journal article" date="2012" name="PLoS Pathog.">
        <title>Diverse lifestyles and strategies of plant pathogenesis encoded in the genomes of eighteen Dothideomycetes fungi.</title>
        <authorList>
            <person name="Ohm R.A."/>
            <person name="Feau N."/>
            <person name="Henrissat B."/>
            <person name="Schoch C.L."/>
            <person name="Horwitz B.A."/>
            <person name="Barry K.W."/>
            <person name="Condon B.J."/>
            <person name="Copeland A.C."/>
            <person name="Dhillon B."/>
            <person name="Glaser F."/>
            <person name="Hesse C.N."/>
            <person name="Kosti I."/>
            <person name="LaButti K."/>
            <person name="Lindquist E.A."/>
            <person name="Lucas S."/>
            <person name="Salamov A.A."/>
            <person name="Bradshaw R.E."/>
            <person name="Ciuffetti L."/>
            <person name="Hamelin R.C."/>
            <person name="Kema G.H.J."/>
            <person name="Lawrence C."/>
            <person name="Scott J.A."/>
            <person name="Spatafora J.W."/>
            <person name="Turgeon B.G."/>
            <person name="de Wit P.J.G.M."/>
            <person name="Zhong S."/>
            <person name="Goodwin S.B."/>
            <person name="Grigoriev I.V."/>
        </authorList>
    </citation>
    <scope>NUCLEOTIDE SEQUENCE [LARGE SCALE GENOMIC DNA]</scope>
    <source>
        <strain evidence="3">NZE10 / CBS 128990</strain>
    </source>
</reference>
<feature type="compositionally biased region" description="Basic and acidic residues" evidence="1">
    <location>
        <begin position="53"/>
        <end position="64"/>
    </location>
</feature>
<reference evidence="3" key="1">
    <citation type="journal article" date="2012" name="PLoS Genet.">
        <title>The genomes of the fungal plant pathogens Cladosporium fulvum and Dothistroma septosporum reveal adaptation to different hosts and lifestyles but also signatures of common ancestry.</title>
        <authorList>
            <person name="de Wit P.J.G.M."/>
            <person name="van der Burgt A."/>
            <person name="Oekmen B."/>
            <person name="Stergiopoulos I."/>
            <person name="Abd-Elsalam K.A."/>
            <person name="Aerts A.L."/>
            <person name="Bahkali A.H."/>
            <person name="Beenen H.G."/>
            <person name="Chettri P."/>
            <person name="Cox M.P."/>
            <person name="Datema E."/>
            <person name="de Vries R.P."/>
            <person name="Dhillon B."/>
            <person name="Ganley A.R."/>
            <person name="Griffiths S.A."/>
            <person name="Guo Y."/>
            <person name="Hamelin R.C."/>
            <person name="Henrissat B."/>
            <person name="Kabir M.S."/>
            <person name="Jashni M.K."/>
            <person name="Kema G."/>
            <person name="Klaubauf S."/>
            <person name="Lapidus A."/>
            <person name="Levasseur A."/>
            <person name="Lindquist E."/>
            <person name="Mehrabi R."/>
            <person name="Ohm R.A."/>
            <person name="Owen T.J."/>
            <person name="Salamov A."/>
            <person name="Schwelm A."/>
            <person name="Schijlen E."/>
            <person name="Sun H."/>
            <person name="van den Burg H.A."/>
            <person name="van Ham R.C.H.J."/>
            <person name="Zhang S."/>
            <person name="Goodwin S.B."/>
            <person name="Grigoriev I.V."/>
            <person name="Collemare J."/>
            <person name="Bradshaw R.E."/>
        </authorList>
    </citation>
    <scope>NUCLEOTIDE SEQUENCE [LARGE SCALE GENOMIC DNA]</scope>
    <source>
        <strain evidence="3">NZE10 / CBS 128990</strain>
    </source>
</reference>
<dbReference type="OMA" id="LMGDIKN"/>
<dbReference type="EMBL" id="KB446538">
    <property type="protein sequence ID" value="EME45388.1"/>
    <property type="molecule type" value="Genomic_DNA"/>
</dbReference>
<feature type="compositionally biased region" description="Basic and acidic residues" evidence="1">
    <location>
        <begin position="1"/>
        <end position="35"/>
    </location>
</feature>
<dbReference type="AlphaFoldDB" id="N1PR20"/>
<evidence type="ECO:0000313" key="2">
    <source>
        <dbReference type="EMBL" id="EME45388.1"/>
    </source>
</evidence>
<sequence length="71" mass="7647">MSDLLDKAKDLVGKKEDKDAQAGDSVERGADDKINNEVNNFASQEGIPQQFDKGIDDVVDKKVNSDIPGGN</sequence>
<dbReference type="HOGENOM" id="CLU_2740860_0_0_1"/>
<dbReference type="eggNOG" id="ENOG502TEI5">
    <property type="taxonomic scope" value="Eukaryota"/>
</dbReference>
<name>N1PR20_DOTSN</name>
<keyword evidence="3" id="KW-1185">Reference proteome</keyword>
<protein>
    <submittedName>
        <fullName evidence="2">Uncharacterized protein</fullName>
    </submittedName>
</protein>
<proteinExistence type="predicted"/>
<gene>
    <name evidence="2" type="ORF">DOTSEDRAFT_71195</name>
</gene>
<dbReference type="Proteomes" id="UP000016933">
    <property type="component" value="Unassembled WGS sequence"/>
</dbReference>